<dbReference type="Pfam" id="PF13439">
    <property type="entry name" value="Glyco_transf_4"/>
    <property type="match status" value="1"/>
</dbReference>
<gene>
    <name evidence="4" type="ORF">LL038_09840</name>
</gene>
<dbReference type="Proteomes" id="UP001164733">
    <property type="component" value="Chromosome"/>
</dbReference>
<organism evidence="4 5">
    <name type="scientific">Clostridium estertheticum</name>
    <dbReference type="NCBI Taxonomy" id="238834"/>
    <lineage>
        <taxon>Bacteria</taxon>
        <taxon>Bacillati</taxon>
        <taxon>Bacillota</taxon>
        <taxon>Clostridia</taxon>
        <taxon>Eubacteriales</taxon>
        <taxon>Clostridiaceae</taxon>
        <taxon>Clostridium</taxon>
    </lineage>
</organism>
<dbReference type="AlphaFoldDB" id="A0AA47ENZ5"/>
<evidence type="ECO:0000259" key="3">
    <source>
        <dbReference type="Pfam" id="PF13439"/>
    </source>
</evidence>
<feature type="domain" description="Glycosyltransferase subfamily 4-like N-terminal" evidence="3">
    <location>
        <begin position="16"/>
        <end position="174"/>
    </location>
</feature>
<evidence type="ECO:0000313" key="4">
    <source>
        <dbReference type="EMBL" id="WAG62511.1"/>
    </source>
</evidence>
<dbReference type="Pfam" id="PF00534">
    <property type="entry name" value="Glycos_transf_1"/>
    <property type="match status" value="1"/>
</dbReference>
<evidence type="ECO:0000259" key="2">
    <source>
        <dbReference type="Pfam" id="PF00534"/>
    </source>
</evidence>
<accession>A0AA47ENZ5</accession>
<dbReference type="RefSeq" id="WP_216127492.1">
    <property type="nucleotide sequence ID" value="NZ_CP086239.1"/>
</dbReference>
<dbReference type="GO" id="GO:0016757">
    <property type="term" value="F:glycosyltransferase activity"/>
    <property type="evidence" value="ECO:0007669"/>
    <property type="project" value="InterPro"/>
</dbReference>
<name>A0AA47ENZ5_9CLOT</name>
<protein>
    <submittedName>
        <fullName evidence="4">Glycosyltransferase family 4 protein</fullName>
    </submittedName>
</protein>
<sequence>MKLLYDYQIFQMQKFGGISRVFFEVMNRMKKENYAEIDLSLLFNENYYIRQSSKTFNLVNIPNNLNIKGKTSLLNLINKSYSINKIKKDKYDVFHPTYYDTYFLKYLNNKPFVLTVHDMIHERYDDVAKEDFNTISNKKILISKASSIIAISENTKRDIINTYNVDANKIKVIYWANSLTWEEPIEHPDKYLLYVGQRGGYKNFLNFARAMRGLIQKDPCLYIICSGGGPFRGEEIEVLSNLNILSKFKQTNISDGQLVTLYKNALAFIYPSLYEGFGIPILESFSCGCPAIISNTCCFQEVAQDAALYFNPYSIEDIEEKINRLLTDRALRKSLIHKGKLRNSDFSWSKTVKETYNVYNSLK</sequence>
<dbReference type="EMBL" id="CP086239">
    <property type="protein sequence ID" value="WAG62511.1"/>
    <property type="molecule type" value="Genomic_DNA"/>
</dbReference>
<dbReference type="CDD" id="cd03809">
    <property type="entry name" value="GT4_MtfB-like"/>
    <property type="match status" value="1"/>
</dbReference>
<dbReference type="PANTHER" id="PTHR46401:SF2">
    <property type="entry name" value="GLYCOSYLTRANSFERASE WBBK-RELATED"/>
    <property type="match status" value="1"/>
</dbReference>
<proteinExistence type="predicted"/>
<dbReference type="GO" id="GO:0009103">
    <property type="term" value="P:lipopolysaccharide biosynthetic process"/>
    <property type="evidence" value="ECO:0007669"/>
    <property type="project" value="TreeGrafter"/>
</dbReference>
<feature type="domain" description="Glycosyl transferase family 1" evidence="2">
    <location>
        <begin position="182"/>
        <end position="340"/>
    </location>
</feature>
<keyword evidence="1" id="KW-0808">Transferase</keyword>
<evidence type="ECO:0000256" key="1">
    <source>
        <dbReference type="ARBA" id="ARBA00022679"/>
    </source>
</evidence>
<dbReference type="InterPro" id="IPR001296">
    <property type="entry name" value="Glyco_trans_1"/>
</dbReference>
<evidence type="ECO:0000313" key="5">
    <source>
        <dbReference type="Proteomes" id="UP001164733"/>
    </source>
</evidence>
<dbReference type="InterPro" id="IPR028098">
    <property type="entry name" value="Glyco_trans_4-like_N"/>
</dbReference>
<dbReference type="PANTHER" id="PTHR46401">
    <property type="entry name" value="GLYCOSYLTRANSFERASE WBBK-RELATED"/>
    <property type="match status" value="1"/>
</dbReference>
<reference evidence="4" key="1">
    <citation type="submission" date="2021-11" db="EMBL/GenBank/DDBJ databases">
        <title>Clostridia strains as spoilage organisms.</title>
        <authorList>
            <person name="Wambui J."/>
            <person name="Stevens M.J.A."/>
            <person name="Stephan R."/>
        </authorList>
    </citation>
    <scope>NUCLEOTIDE SEQUENCE</scope>
    <source>
        <strain evidence="4">CF009</strain>
    </source>
</reference>